<dbReference type="GO" id="GO:0005886">
    <property type="term" value="C:plasma membrane"/>
    <property type="evidence" value="ECO:0007669"/>
    <property type="project" value="TreeGrafter"/>
</dbReference>
<dbReference type="AlphaFoldDB" id="A0A1J6KPK7"/>
<keyword evidence="4" id="KW-0812">Transmembrane</keyword>
<feature type="transmembrane region" description="Helical" evidence="4">
    <location>
        <begin position="44"/>
        <end position="67"/>
    </location>
</feature>
<dbReference type="PANTHER" id="PTHR31234:SF3">
    <property type="entry name" value="LATE EMBRYOGENESIS ABUNDANT (LEA) HYDROXYPROLINE-RICH GLYCOPROTEIN FAMILY"/>
    <property type="match status" value="1"/>
</dbReference>
<evidence type="ECO:0000256" key="2">
    <source>
        <dbReference type="ARBA" id="ARBA00023136"/>
    </source>
</evidence>
<keyword evidence="2 4" id="KW-0472">Membrane</keyword>
<organism evidence="5 6">
    <name type="scientific">Nicotiana attenuata</name>
    <name type="common">Coyote tobacco</name>
    <dbReference type="NCBI Taxonomy" id="49451"/>
    <lineage>
        <taxon>Eukaryota</taxon>
        <taxon>Viridiplantae</taxon>
        <taxon>Streptophyta</taxon>
        <taxon>Embryophyta</taxon>
        <taxon>Tracheophyta</taxon>
        <taxon>Spermatophyta</taxon>
        <taxon>Magnoliopsida</taxon>
        <taxon>eudicotyledons</taxon>
        <taxon>Gunneridae</taxon>
        <taxon>Pentapetalae</taxon>
        <taxon>asterids</taxon>
        <taxon>lamiids</taxon>
        <taxon>Solanales</taxon>
        <taxon>Solanaceae</taxon>
        <taxon>Nicotianoideae</taxon>
        <taxon>Nicotianeae</taxon>
        <taxon>Nicotiana</taxon>
    </lineage>
</organism>
<keyword evidence="4" id="KW-1133">Transmembrane helix</keyword>
<comment type="caution">
    <text evidence="5">The sequence shown here is derived from an EMBL/GenBank/DDBJ whole genome shotgun (WGS) entry which is preliminary data.</text>
</comment>
<name>A0A1J6KPK7_NICAT</name>
<dbReference type="OMA" id="SDINSRM"/>
<dbReference type="InterPro" id="IPR044839">
    <property type="entry name" value="NDR1-like"/>
</dbReference>
<dbReference type="SMR" id="A0A1J6KPK7"/>
<dbReference type="Proteomes" id="UP000187609">
    <property type="component" value="Unassembled WGS sequence"/>
</dbReference>
<evidence type="ECO:0000313" key="5">
    <source>
        <dbReference type="EMBL" id="OIT24731.1"/>
    </source>
</evidence>
<keyword evidence="6" id="KW-1185">Reference proteome</keyword>
<evidence type="ECO:0000313" key="6">
    <source>
        <dbReference type="Proteomes" id="UP000187609"/>
    </source>
</evidence>
<comment type="subcellular location">
    <subcellularLocation>
        <location evidence="1">Membrane</location>
    </subcellularLocation>
</comment>
<feature type="region of interest" description="Disordered" evidence="3">
    <location>
        <begin position="1"/>
        <end position="35"/>
    </location>
</feature>
<evidence type="ECO:0000256" key="1">
    <source>
        <dbReference type="ARBA" id="ARBA00004370"/>
    </source>
</evidence>
<dbReference type="KEGG" id="nau:109216163"/>
<dbReference type="EMBL" id="MJEQ01003134">
    <property type="protein sequence ID" value="OIT24731.1"/>
    <property type="molecule type" value="Genomic_DNA"/>
</dbReference>
<reference evidence="5" key="1">
    <citation type="submission" date="2016-11" db="EMBL/GenBank/DDBJ databases">
        <title>The genome of Nicotiana attenuata.</title>
        <authorList>
            <person name="Xu S."/>
            <person name="Brockmoeller T."/>
            <person name="Gaquerel E."/>
            <person name="Navarro A."/>
            <person name="Kuhl H."/>
            <person name="Gase K."/>
            <person name="Ling Z."/>
            <person name="Zhou W."/>
            <person name="Kreitzer C."/>
            <person name="Stanke M."/>
            <person name="Tang H."/>
            <person name="Lyons E."/>
            <person name="Pandey P."/>
            <person name="Pandey S.P."/>
            <person name="Timmermann B."/>
            <person name="Baldwin I.T."/>
        </authorList>
    </citation>
    <scope>NUCLEOTIDE SEQUENCE [LARGE SCALE GENOMIC DNA]</scope>
    <source>
        <strain evidence="5">UT</strain>
    </source>
</reference>
<dbReference type="Gramene" id="OIT24731">
    <property type="protein sequence ID" value="OIT24731"/>
    <property type="gene ID" value="A4A49_36112"/>
</dbReference>
<evidence type="ECO:0000256" key="4">
    <source>
        <dbReference type="SAM" id="Phobius"/>
    </source>
</evidence>
<dbReference type="OrthoDB" id="1894389at2759"/>
<sequence length="220" mass="24505">MSEDSHIIPLAPPTTNPRSDQGLNRSKPSNFYNHNNKKQSSSKFFVYLLSAIVLISIVMLIFSMIFLRFKSPSFELGHIDVKNLRYSNNSSLPSFNMTMGAEIIIDNENFGRMNFQDSSMSVFLYDNVTVGFAKINVGHVEARKSKRMGIVLQVGANELNRSNGNLSSDINSGMVKLTSFGELKGKVKAMKIVSRYKTSVLNCTMNLNLTSQAVQDLLCS</sequence>
<protein>
    <submittedName>
        <fullName evidence="5">Late embryogenesis abundant protein</fullName>
    </submittedName>
</protein>
<dbReference type="GO" id="GO:0098542">
    <property type="term" value="P:defense response to other organism"/>
    <property type="evidence" value="ECO:0007669"/>
    <property type="project" value="InterPro"/>
</dbReference>
<gene>
    <name evidence="5" type="ORF">A4A49_36112</name>
</gene>
<feature type="compositionally biased region" description="Polar residues" evidence="3">
    <location>
        <begin position="16"/>
        <end position="35"/>
    </location>
</feature>
<proteinExistence type="predicted"/>
<dbReference type="PANTHER" id="PTHR31234">
    <property type="entry name" value="LATE EMBRYOGENESIS ABUNDANT (LEA) HYDROXYPROLINE-RICH GLYCOPROTEIN FAMILY"/>
    <property type="match status" value="1"/>
</dbReference>
<evidence type="ECO:0000256" key="3">
    <source>
        <dbReference type="SAM" id="MobiDB-lite"/>
    </source>
</evidence>
<accession>A0A1J6KPK7</accession>
<dbReference type="STRING" id="49451.A0A1J6KPK7"/>